<dbReference type="CDD" id="cd01789">
    <property type="entry name" value="Ubl_TBCB"/>
    <property type="match status" value="1"/>
</dbReference>
<dbReference type="PANTHER" id="PTHR18916:SF85">
    <property type="entry name" value="TUBULIN-FOLDING COFACTOR B"/>
    <property type="match status" value="1"/>
</dbReference>
<evidence type="ECO:0000256" key="2">
    <source>
        <dbReference type="ARBA" id="ARBA00022490"/>
    </source>
</evidence>
<dbReference type="STRING" id="1095629.A0A0C9X0U2"/>
<dbReference type="Proteomes" id="UP000054477">
    <property type="component" value="Unassembled WGS sequence"/>
</dbReference>
<dbReference type="SUPFAM" id="SSF74924">
    <property type="entry name" value="Cap-Gly domain"/>
    <property type="match status" value="1"/>
</dbReference>
<dbReference type="SMART" id="SM01052">
    <property type="entry name" value="CAP_GLY"/>
    <property type="match status" value="1"/>
</dbReference>
<reference evidence="7" key="2">
    <citation type="submission" date="2015-01" db="EMBL/GenBank/DDBJ databases">
        <title>Evolutionary Origins and Diversification of the Mycorrhizal Mutualists.</title>
        <authorList>
            <consortium name="DOE Joint Genome Institute"/>
            <consortium name="Mycorrhizal Genomics Consortium"/>
            <person name="Kohler A."/>
            <person name="Kuo A."/>
            <person name="Nagy L.G."/>
            <person name="Floudas D."/>
            <person name="Copeland A."/>
            <person name="Barry K.W."/>
            <person name="Cichocki N."/>
            <person name="Veneault-Fourrey C."/>
            <person name="LaButti K."/>
            <person name="Lindquist E.A."/>
            <person name="Lipzen A."/>
            <person name="Lundell T."/>
            <person name="Morin E."/>
            <person name="Murat C."/>
            <person name="Riley R."/>
            <person name="Ohm R."/>
            <person name="Sun H."/>
            <person name="Tunlid A."/>
            <person name="Henrissat B."/>
            <person name="Grigoriev I.V."/>
            <person name="Hibbett D.S."/>
            <person name="Martin F."/>
        </authorList>
    </citation>
    <scope>NUCLEOTIDE SEQUENCE [LARGE SCALE GENOMIC DNA]</scope>
    <source>
        <strain evidence="7">LaAM-08-1</strain>
    </source>
</reference>
<dbReference type="GO" id="GO:0043014">
    <property type="term" value="F:alpha-tubulin binding"/>
    <property type="evidence" value="ECO:0007669"/>
    <property type="project" value="InterPro"/>
</dbReference>
<feature type="domain" description="CAP-Gly" evidence="5">
    <location>
        <begin position="171"/>
        <end position="213"/>
    </location>
</feature>
<name>A0A0C9X0U2_9AGAR</name>
<dbReference type="Pfam" id="PF01302">
    <property type="entry name" value="CAP_GLY"/>
    <property type="match status" value="1"/>
</dbReference>
<gene>
    <name evidence="6" type="ORF">K443DRAFT_674988</name>
</gene>
<dbReference type="OrthoDB" id="5295208at2759"/>
<keyword evidence="3" id="KW-0143">Chaperone</keyword>
<sequence>MVLNIWVTSPDTHSERRIDPLITVEQLKIKLEPITGILATNQRLTLFNSDVDSTPVAQLSDDSKQLGFYGLRDWQVIKVEDANPFSLTGQLSDVSQVEKFELSEAEYAKRSDTVLAYKQLHKVGRFAPPAPPPSSDPSKIQTTVEIPLNSRCEVESREEGFHKRGVVRFVGPTKFGKGVWVGVEYDEPMGKNDGSVQGERYFSCRLNYGAFVRPEKVKVGDYPVEELDLDDEEI</sequence>
<dbReference type="PANTHER" id="PTHR18916">
    <property type="entry name" value="DYNACTIN 1-RELATED MICROTUBULE-BINDING"/>
    <property type="match status" value="1"/>
</dbReference>
<dbReference type="SUPFAM" id="SSF54236">
    <property type="entry name" value="Ubiquitin-like"/>
    <property type="match status" value="1"/>
</dbReference>
<dbReference type="GO" id="GO:0007023">
    <property type="term" value="P:post-chaperonin tubulin folding pathway"/>
    <property type="evidence" value="ECO:0007669"/>
    <property type="project" value="InterPro"/>
</dbReference>
<dbReference type="GO" id="GO:0031122">
    <property type="term" value="P:cytoplasmic microtubule organization"/>
    <property type="evidence" value="ECO:0007669"/>
    <property type="project" value="TreeGrafter"/>
</dbReference>
<dbReference type="GO" id="GO:0007021">
    <property type="term" value="P:tubulin complex assembly"/>
    <property type="evidence" value="ECO:0007669"/>
    <property type="project" value="InterPro"/>
</dbReference>
<dbReference type="EMBL" id="KN838558">
    <property type="protein sequence ID" value="KIK05705.1"/>
    <property type="molecule type" value="Genomic_DNA"/>
</dbReference>
<organism evidence="6 7">
    <name type="scientific">Laccaria amethystina LaAM-08-1</name>
    <dbReference type="NCBI Taxonomy" id="1095629"/>
    <lineage>
        <taxon>Eukaryota</taxon>
        <taxon>Fungi</taxon>
        <taxon>Dikarya</taxon>
        <taxon>Basidiomycota</taxon>
        <taxon>Agaricomycotina</taxon>
        <taxon>Agaricomycetes</taxon>
        <taxon>Agaricomycetidae</taxon>
        <taxon>Agaricales</taxon>
        <taxon>Agaricineae</taxon>
        <taxon>Hydnangiaceae</taxon>
        <taxon>Laccaria</taxon>
    </lineage>
</organism>
<dbReference type="Pfam" id="PF14560">
    <property type="entry name" value="Ubiquitin_2"/>
    <property type="match status" value="1"/>
</dbReference>
<dbReference type="InterPro" id="IPR045172">
    <property type="entry name" value="TBCB_Ubl"/>
</dbReference>
<dbReference type="GO" id="GO:0051010">
    <property type="term" value="F:microtubule plus-end binding"/>
    <property type="evidence" value="ECO:0007669"/>
    <property type="project" value="TreeGrafter"/>
</dbReference>
<evidence type="ECO:0000256" key="3">
    <source>
        <dbReference type="ARBA" id="ARBA00023186"/>
    </source>
</evidence>
<evidence type="ECO:0000259" key="5">
    <source>
        <dbReference type="PROSITE" id="PS50245"/>
    </source>
</evidence>
<dbReference type="GO" id="GO:0035371">
    <property type="term" value="C:microtubule plus-end"/>
    <property type="evidence" value="ECO:0007669"/>
    <property type="project" value="TreeGrafter"/>
</dbReference>
<dbReference type="GO" id="GO:0005634">
    <property type="term" value="C:nucleus"/>
    <property type="evidence" value="ECO:0007669"/>
    <property type="project" value="TreeGrafter"/>
</dbReference>
<dbReference type="PROSITE" id="PS50245">
    <property type="entry name" value="CAP_GLY_2"/>
    <property type="match status" value="1"/>
</dbReference>
<dbReference type="GO" id="GO:0005829">
    <property type="term" value="C:cytosol"/>
    <property type="evidence" value="ECO:0007669"/>
    <property type="project" value="UniProtKB-ARBA"/>
</dbReference>
<dbReference type="InterPro" id="IPR000626">
    <property type="entry name" value="Ubiquitin-like_dom"/>
</dbReference>
<dbReference type="GO" id="GO:0005938">
    <property type="term" value="C:cell cortex"/>
    <property type="evidence" value="ECO:0007669"/>
    <property type="project" value="TreeGrafter"/>
</dbReference>
<comment type="similarity">
    <text evidence="4">Belongs to the TBCB family.</text>
</comment>
<dbReference type="Gene3D" id="3.10.20.90">
    <property type="entry name" value="Phosphatidylinositol 3-kinase Catalytic Subunit, Chain A, domain 1"/>
    <property type="match status" value="1"/>
</dbReference>
<protein>
    <recommendedName>
        <fullName evidence="5">CAP-Gly domain-containing protein</fullName>
    </recommendedName>
</protein>
<keyword evidence="7" id="KW-1185">Reference proteome</keyword>
<dbReference type="HOGENOM" id="CLU_067577_2_0_1"/>
<accession>A0A0C9X0U2</accession>
<evidence type="ECO:0000313" key="6">
    <source>
        <dbReference type="EMBL" id="KIK05705.1"/>
    </source>
</evidence>
<dbReference type="Gene3D" id="2.30.30.190">
    <property type="entry name" value="CAP Gly-rich-like domain"/>
    <property type="match status" value="1"/>
</dbReference>
<comment type="subcellular location">
    <subcellularLocation>
        <location evidence="1">Cytoplasm</location>
    </subcellularLocation>
</comment>
<dbReference type="FunFam" id="2.30.30.190:FF:000013">
    <property type="entry name" value="Tubulin-folding cofactor B"/>
    <property type="match status" value="1"/>
</dbReference>
<dbReference type="PROSITE" id="PS00845">
    <property type="entry name" value="CAP_GLY_1"/>
    <property type="match status" value="1"/>
</dbReference>
<keyword evidence="2" id="KW-0963">Cytoplasm</keyword>
<evidence type="ECO:0000313" key="7">
    <source>
        <dbReference type="Proteomes" id="UP000054477"/>
    </source>
</evidence>
<dbReference type="InterPro" id="IPR036859">
    <property type="entry name" value="CAP-Gly_dom_sf"/>
</dbReference>
<proteinExistence type="inferred from homology"/>
<reference evidence="6 7" key="1">
    <citation type="submission" date="2014-04" db="EMBL/GenBank/DDBJ databases">
        <authorList>
            <consortium name="DOE Joint Genome Institute"/>
            <person name="Kuo A."/>
            <person name="Kohler A."/>
            <person name="Nagy L.G."/>
            <person name="Floudas D."/>
            <person name="Copeland A."/>
            <person name="Barry K.W."/>
            <person name="Cichocki N."/>
            <person name="Veneault-Fourrey C."/>
            <person name="LaButti K."/>
            <person name="Lindquist E.A."/>
            <person name="Lipzen A."/>
            <person name="Lundell T."/>
            <person name="Morin E."/>
            <person name="Murat C."/>
            <person name="Sun H."/>
            <person name="Tunlid A."/>
            <person name="Henrissat B."/>
            <person name="Grigoriev I.V."/>
            <person name="Hibbett D.S."/>
            <person name="Martin F."/>
            <person name="Nordberg H.P."/>
            <person name="Cantor M.N."/>
            <person name="Hua S.X."/>
        </authorList>
    </citation>
    <scope>NUCLEOTIDE SEQUENCE [LARGE SCALE GENOMIC DNA]</scope>
    <source>
        <strain evidence="6 7">LaAM-08-1</strain>
    </source>
</reference>
<evidence type="ECO:0000256" key="1">
    <source>
        <dbReference type="ARBA" id="ARBA00004496"/>
    </source>
</evidence>
<dbReference type="AlphaFoldDB" id="A0A0C9X0U2"/>
<dbReference type="InterPro" id="IPR000938">
    <property type="entry name" value="CAP-Gly_domain"/>
</dbReference>
<evidence type="ECO:0000256" key="4">
    <source>
        <dbReference type="ARBA" id="ARBA00025779"/>
    </source>
</evidence>
<dbReference type="InterPro" id="IPR029071">
    <property type="entry name" value="Ubiquitin-like_domsf"/>
</dbReference>